<sequence>MKIQFHKIQIIDAFKKIIISFFLLGFFISFINDLLKIYTNSFVINQSDMYDIGEFYNQGRSFQKLSSRSSGEVFIIELINGFYFEIDNETLNCIEKRKELIDLLSKQNLKFRVFTNEKTSINYKKMVDDFQNRNGKIFSNNQMLEEEFKVQVVQIQVDGHNFVNISKLNRELYSNIKHNLLLNSIFFLILLGVQIYRFWLKPM</sequence>
<reference evidence="2 3" key="1">
    <citation type="submission" date="2018-11" db="EMBL/GenBank/DDBJ databases">
        <title>Novel bacteria species description.</title>
        <authorList>
            <person name="Han J.-H."/>
        </authorList>
    </citation>
    <scope>NUCLEOTIDE SEQUENCE [LARGE SCALE GENOMIC DNA]</scope>
    <source>
        <strain evidence="2 3">KCTC23259</strain>
    </source>
</reference>
<comment type="caution">
    <text evidence="2">The sequence shown here is derived from an EMBL/GenBank/DDBJ whole genome shotgun (WGS) entry which is preliminary data.</text>
</comment>
<feature type="transmembrane region" description="Helical" evidence="1">
    <location>
        <begin position="17"/>
        <end position="35"/>
    </location>
</feature>
<dbReference type="Proteomes" id="UP001204144">
    <property type="component" value="Unassembled WGS sequence"/>
</dbReference>
<protein>
    <submittedName>
        <fullName evidence="2">Uncharacterized protein</fullName>
    </submittedName>
</protein>
<keyword evidence="1" id="KW-1133">Transmembrane helix</keyword>
<evidence type="ECO:0000313" key="3">
    <source>
        <dbReference type="Proteomes" id="UP001204144"/>
    </source>
</evidence>
<dbReference type="AlphaFoldDB" id="A0AAE3KUG4"/>
<keyword evidence="3" id="KW-1185">Reference proteome</keyword>
<gene>
    <name evidence="2" type="ORF">EGI31_09425</name>
</gene>
<evidence type="ECO:0000313" key="2">
    <source>
        <dbReference type="EMBL" id="MCP9763176.1"/>
    </source>
</evidence>
<evidence type="ECO:0000256" key="1">
    <source>
        <dbReference type="SAM" id="Phobius"/>
    </source>
</evidence>
<dbReference type="RefSeq" id="WP_255036963.1">
    <property type="nucleotide sequence ID" value="NZ_RJUF01000022.1"/>
</dbReference>
<feature type="transmembrane region" description="Helical" evidence="1">
    <location>
        <begin position="180"/>
        <end position="199"/>
    </location>
</feature>
<keyword evidence="1" id="KW-0472">Membrane</keyword>
<keyword evidence="1" id="KW-0812">Transmembrane</keyword>
<dbReference type="EMBL" id="RJUF01000022">
    <property type="protein sequence ID" value="MCP9763176.1"/>
    <property type="molecule type" value="Genomic_DNA"/>
</dbReference>
<organism evidence="2 3">
    <name type="scientific">Lacihabitans soyangensis</name>
    <dbReference type="NCBI Taxonomy" id="869394"/>
    <lineage>
        <taxon>Bacteria</taxon>
        <taxon>Pseudomonadati</taxon>
        <taxon>Bacteroidota</taxon>
        <taxon>Cytophagia</taxon>
        <taxon>Cytophagales</taxon>
        <taxon>Leadbetterellaceae</taxon>
        <taxon>Lacihabitans</taxon>
    </lineage>
</organism>
<proteinExistence type="predicted"/>
<name>A0AAE3KUG4_9BACT</name>
<accession>A0AAE3KUG4</accession>